<dbReference type="GO" id="GO:0004252">
    <property type="term" value="F:serine-type endopeptidase activity"/>
    <property type="evidence" value="ECO:0007669"/>
    <property type="project" value="UniProtKB-UniRule"/>
</dbReference>
<keyword evidence="5" id="KW-0732">Signal</keyword>
<dbReference type="InterPro" id="IPR015919">
    <property type="entry name" value="Cadherin-like_sf"/>
</dbReference>
<reference evidence="7 8" key="1">
    <citation type="submission" date="2020-07" db="EMBL/GenBank/DDBJ databases">
        <title>Novel species isolated from subtropical streams in China.</title>
        <authorList>
            <person name="Lu H."/>
        </authorList>
    </citation>
    <scope>NUCLEOTIDE SEQUENCE [LARGE SCALE GENOMIC DNA]</scope>
    <source>
        <strain evidence="7 8">LX47W</strain>
    </source>
</reference>
<keyword evidence="2 4" id="KW-0378">Hydrolase</keyword>
<evidence type="ECO:0000259" key="6">
    <source>
        <dbReference type="PROSITE" id="PS51695"/>
    </source>
</evidence>
<keyword evidence="3 4" id="KW-0720">Serine protease</keyword>
<evidence type="ECO:0000256" key="4">
    <source>
        <dbReference type="PROSITE-ProRule" id="PRU01032"/>
    </source>
</evidence>
<keyword evidence="1 4" id="KW-0645">Protease</keyword>
<feature type="binding site" evidence="4">
    <location>
        <position position="488"/>
    </location>
    <ligand>
        <name>Ca(2+)</name>
        <dbReference type="ChEBI" id="CHEBI:29108"/>
    </ligand>
</feature>
<dbReference type="InterPro" id="IPR036852">
    <property type="entry name" value="Peptidase_S8/S53_dom_sf"/>
</dbReference>
<comment type="caution">
    <text evidence="7">The sequence shown here is derived from an EMBL/GenBank/DDBJ whole genome shotgun (WGS) entry which is preliminary data.</text>
</comment>
<keyword evidence="4" id="KW-0106">Calcium</keyword>
<dbReference type="InterPro" id="IPR050819">
    <property type="entry name" value="Tripeptidyl-peptidase_I"/>
</dbReference>
<evidence type="ECO:0000256" key="5">
    <source>
        <dbReference type="SAM" id="SignalP"/>
    </source>
</evidence>
<keyword evidence="4" id="KW-0479">Metal-binding</keyword>
<organism evidence="7 8">
    <name type="scientific">Rugamonas apoptosis</name>
    <dbReference type="NCBI Taxonomy" id="2758570"/>
    <lineage>
        <taxon>Bacteria</taxon>
        <taxon>Pseudomonadati</taxon>
        <taxon>Pseudomonadota</taxon>
        <taxon>Betaproteobacteria</taxon>
        <taxon>Burkholderiales</taxon>
        <taxon>Oxalobacteraceae</taxon>
        <taxon>Telluria group</taxon>
        <taxon>Rugamonas</taxon>
    </lineage>
</organism>
<name>A0A7W2ILE0_9BURK</name>
<dbReference type="GO" id="GO:0005509">
    <property type="term" value="F:calcium ion binding"/>
    <property type="evidence" value="ECO:0007669"/>
    <property type="project" value="InterPro"/>
</dbReference>
<dbReference type="Gene3D" id="2.60.40.10">
    <property type="entry name" value="Immunoglobulins"/>
    <property type="match status" value="3"/>
</dbReference>
<feature type="chain" id="PRO_5031344251" evidence="5">
    <location>
        <begin position="27"/>
        <end position="795"/>
    </location>
</feature>
<dbReference type="EMBL" id="JACEZU010000008">
    <property type="protein sequence ID" value="MBA5688710.1"/>
    <property type="molecule type" value="Genomic_DNA"/>
</dbReference>
<dbReference type="GO" id="GO:0016020">
    <property type="term" value="C:membrane"/>
    <property type="evidence" value="ECO:0007669"/>
    <property type="project" value="InterPro"/>
</dbReference>
<dbReference type="InterPro" id="IPR023828">
    <property type="entry name" value="Peptidase_S8_Ser-AS"/>
</dbReference>
<dbReference type="GO" id="GO:0006508">
    <property type="term" value="P:proteolysis"/>
    <property type="evidence" value="ECO:0007669"/>
    <property type="project" value="UniProtKB-KW"/>
</dbReference>
<gene>
    <name evidence="7" type="ORF">H3H39_16830</name>
</gene>
<dbReference type="PROSITE" id="PS51695">
    <property type="entry name" value="SEDOLISIN"/>
    <property type="match status" value="1"/>
</dbReference>
<dbReference type="SUPFAM" id="SSF49313">
    <property type="entry name" value="Cadherin-like"/>
    <property type="match status" value="2"/>
</dbReference>
<dbReference type="InterPro" id="IPR013783">
    <property type="entry name" value="Ig-like_fold"/>
</dbReference>
<sequence length="795" mass="78375">MKPRHPHFAHAAPAARSSLLLPAALAALLSACGGTTPDQASAPAGPQVAALVATSTTTLALDNPTLPEAAANLMVQPAYHIAPVLLDAPDDTDTDGYAASARRHPRSMLLPPSARRLSTRRLSLGQLEYAPSQAQDSTLAPMATSGSVTTYTPAQIRAAYGLPVLPPSGTALTAALAAQLGAGQTIYIVDAMHNPNTATELAAFNTKFGLPACPQKSIATSAVLPLAAASANSCELSIVYSTTTGAMTAAQPAYDAGWATEISLDVQWAHATAPLARIVLIEAASASVDNLQGAVRLANAMGPGVVSMSFGTPEGSWTASANAAFTAANMTYLAATGDSGASVQWPAVSPNVVAVGGTSLTYTGSGNRSEVGWTQTGGGISAYTATPSYQTSAVPGLGTLAHRGVADVSFNADPKTGQYVAVIASGASTPSWISAGGTSLSTPQWAGLIAVANATRALSAKPALGAPHAVLYGQIASVPGTYASAFADVLAGSDGSCATCSAKGGYDQLSGLGTPNAASLLSALSGAPAAAITPTVVSAAISGKVGTALSFTVSATGANPLTYTLGGAPSGMTISATGVVSWATPVAGTYAVTVTAIDSKTGLKGLGTYTVTIAAASAPVVTGASISGKVGTALSFTVAVNNANPVTYTLSGAPAGMAISGSGVVSWAAPVAGSYSVTVTAKDSKTGLSGQGVFKITIGTSTTTTGSSLTINAPALSGVAGMPLAGTITVTAPGSNYVSISISNAPLGIMFTPNGLNIGVNWASPVTGSYTLKITVSDSTGHSVQASMPITINAK</sequence>
<feature type="active site" description="Charge relay system" evidence="4">
    <location>
        <position position="439"/>
    </location>
</feature>
<dbReference type="GO" id="GO:0008240">
    <property type="term" value="F:tripeptidyl-peptidase activity"/>
    <property type="evidence" value="ECO:0007669"/>
    <property type="project" value="TreeGrafter"/>
</dbReference>
<dbReference type="PANTHER" id="PTHR14218">
    <property type="entry name" value="PROTEASE S8 TRIPEPTIDYL PEPTIDASE I CLN2"/>
    <property type="match status" value="1"/>
</dbReference>
<feature type="binding site" evidence="4">
    <location>
        <position position="507"/>
    </location>
    <ligand>
        <name>Ca(2+)</name>
        <dbReference type="ChEBI" id="CHEBI:29108"/>
    </ligand>
</feature>
<evidence type="ECO:0000256" key="2">
    <source>
        <dbReference type="ARBA" id="ARBA00022801"/>
    </source>
</evidence>
<dbReference type="AlphaFoldDB" id="A0A7W2ILE0"/>
<feature type="active site" description="Charge relay system" evidence="4">
    <location>
        <position position="261"/>
    </location>
</feature>
<dbReference type="PROSITE" id="PS51257">
    <property type="entry name" value="PROKAR_LIPOPROTEIN"/>
    <property type="match status" value="1"/>
</dbReference>
<dbReference type="SUPFAM" id="SSF52743">
    <property type="entry name" value="Subtilisin-like"/>
    <property type="match status" value="1"/>
</dbReference>
<feature type="binding site" evidence="4">
    <location>
        <position position="489"/>
    </location>
    <ligand>
        <name>Ca(2+)</name>
        <dbReference type="ChEBI" id="CHEBI:29108"/>
    </ligand>
</feature>
<dbReference type="CDD" id="cd04056">
    <property type="entry name" value="Peptidases_S53"/>
    <property type="match status" value="1"/>
</dbReference>
<feature type="active site" description="Charge relay system" evidence="4">
    <location>
        <position position="265"/>
    </location>
</feature>
<proteinExistence type="predicted"/>
<evidence type="ECO:0000313" key="7">
    <source>
        <dbReference type="EMBL" id="MBA5688710.1"/>
    </source>
</evidence>
<evidence type="ECO:0000313" key="8">
    <source>
        <dbReference type="Proteomes" id="UP000573499"/>
    </source>
</evidence>
<dbReference type="InterPro" id="IPR030400">
    <property type="entry name" value="Sedolisin_dom"/>
</dbReference>
<dbReference type="Gene3D" id="3.40.50.200">
    <property type="entry name" value="Peptidase S8/S53 domain"/>
    <property type="match status" value="1"/>
</dbReference>
<dbReference type="RefSeq" id="WP_182154610.1">
    <property type="nucleotide sequence ID" value="NZ_JACEZU010000008.1"/>
</dbReference>
<feature type="binding site" evidence="4">
    <location>
        <position position="505"/>
    </location>
    <ligand>
        <name>Ca(2+)</name>
        <dbReference type="ChEBI" id="CHEBI:29108"/>
    </ligand>
</feature>
<evidence type="ECO:0000256" key="3">
    <source>
        <dbReference type="ARBA" id="ARBA00022825"/>
    </source>
</evidence>
<protein>
    <submittedName>
        <fullName evidence="7">S53 family peptidase</fullName>
    </submittedName>
</protein>
<dbReference type="Proteomes" id="UP000573499">
    <property type="component" value="Unassembled WGS sequence"/>
</dbReference>
<keyword evidence="8" id="KW-1185">Reference proteome</keyword>
<feature type="domain" description="Peptidase S53" evidence="6">
    <location>
        <begin position="150"/>
        <end position="527"/>
    </location>
</feature>
<dbReference type="PROSITE" id="PS00138">
    <property type="entry name" value="SUBTILASE_SER"/>
    <property type="match status" value="1"/>
</dbReference>
<evidence type="ECO:0000256" key="1">
    <source>
        <dbReference type="ARBA" id="ARBA00022670"/>
    </source>
</evidence>
<feature type="signal peptide" evidence="5">
    <location>
        <begin position="1"/>
        <end position="26"/>
    </location>
</feature>
<accession>A0A7W2ILE0</accession>
<dbReference type="PANTHER" id="PTHR14218:SF15">
    <property type="entry name" value="TRIPEPTIDYL-PEPTIDASE 1"/>
    <property type="match status" value="1"/>
</dbReference>
<comment type="cofactor">
    <cofactor evidence="4">
        <name>Ca(2+)</name>
        <dbReference type="ChEBI" id="CHEBI:29108"/>
    </cofactor>
    <text evidence="4">Binds 1 Ca(2+) ion per subunit.</text>
</comment>